<feature type="signal peptide" evidence="4">
    <location>
        <begin position="1"/>
        <end position="28"/>
    </location>
</feature>
<evidence type="ECO:0000256" key="3">
    <source>
        <dbReference type="ARBA" id="ARBA00022764"/>
    </source>
</evidence>
<evidence type="ECO:0000256" key="1">
    <source>
        <dbReference type="ARBA" id="ARBA00004418"/>
    </source>
</evidence>
<dbReference type="EMBL" id="BA000012">
    <property type="protein sequence ID" value="BAB48353.1"/>
    <property type="molecule type" value="Genomic_DNA"/>
</dbReference>
<dbReference type="GO" id="GO:0042597">
    <property type="term" value="C:periplasmic space"/>
    <property type="evidence" value="ECO:0007669"/>
    <property type="project" value="UniProtKB-SubCell"/>
</dbReference>
<evidence type="ECO:0000256" key="4">
    <source>
        <dbReference type="SAM" id="SignalP"/>
    </source>
</evidence>
<keyword evidence="4" id="KW-0732">Signal</keyword>
<gene>
    <name evidence="5" type="ordered locus">mll0854</name>
</gene>
<dbReference type="InterPro" id="IPR050490">
    <property type="entry name" value="Bact_solute-bd_prot1"/>
</dbReference>
<organism evidence="5 6">
    <name type="scientific">Mesorhizobium japonicum (strain LMG 29417 / CECT 9101 / MAFF 303099)</name>
    <name type="common">Mesorhizobium loti (strain MAFF 303099)</name>
    <dbReference type="NCBI Taxonomy" id="266835"/>
    <lineage>
        <taxon>Bacteria</taxon>
        <taxon>Pseudomonadati</taxon>
        <taxon>Pseudomonadota</taxon>
        <taxon>Alphaproteobacteria</taxon>
        <taxon>Hyphomicrobiales</taxon>
        <taxon>Phyllobacteriaceae</taxon>
        <taxon>Mesorhizobium</taxon>
    </lineage>
</organism>
<proteinExistence type="inferred from homology"/>
<feature type="chain" id="PRO_5004322557" evidence="4">
    <location>
        <begin position="29"/>
        <end position="430"/>
    </location>
</feature>
<dbReference type="HOGENOM" id="CLU_031285_10_1_5"/>
<dbReference type="PANTHER" id="PTHR43649">
    <property type="entry name" value="ARABINOSE-BINDING PROTEIN-RELATED"/>
    <property type="match status" value="1"/>
</dbReference>
<keyword evidence="3" id="KW-0574">Periplasm</keyword>
<comment type="subcellular location">
    <subcellularLocation>
        <location evidence="1">Periplasm</location>
    </subcellularLocation>
</comment>
<sequence>MGVLNMKKLTVMLATVAGLAISAGSALADSTLKMVEVITSPPRTEFLKKQIAEFEAANPGVKVELISLPWGQAFEKFLTMVQAGDTPDVVEMPERWMGLYANNAQLEDLGPYMAKWDDAKTLGERAKQFGSTVNNTQFMIPYGYYVNALFWNKKLFKQAGLDGPPATLDEFVADSKKISAIPGKYGYCLRGGPGAFNGMHMFMNIAQGKGGYFNKDGTSTINEEGSVKGLQMLADMYKDGLAPKDAVSWGFNETVTGFYSGTCAMLNQDPDALLGIADKMSADDFAVAPLPVGPSGKSYPTLGYAGWAMFANSQHKDDAWKLMATLLSPKDNLEWAKEVGVVPIHNGADQDPHFKTEQFKGWFTELSDTSKYEMVTPPTHLENLGNFVDQVAIKNFQEVLLGQKTAKDVADQWAAFLTKEQQDWLAKNKK</sequence>
<evidence type="ECO:0000256" key="2">
    <source>
        <dbReference type="ARBA" id="ARBA00008520"/>
    </source>
</evidence>
<dbReference type="PANTHER" id="PTHR43649:SF12">
    <property type="entry name" value="DIACETYLCHITOBIOSE BINDING PROTEIN DASA"/>
    <property type="match status" value="1"/>
</dbReference>
<evidence type="ECO:0000313" key="5">
    <source>
        <dbReference type="EMBL" id="BAB48353.1"/>
    </source>
</evidence>
<evidence type="ECO:0000313" key="6">
    <source>
        <dbReference type="Proteomes" id="UP000000552"/>
    </source>
</evidence>
<comment type="similarity">
    <text evidence="2">Belongs to the bacterial solute-binding protein 1 family.</text>
</comment>
<dbReference type="InterPro" id="IPR006059">
    <property type="entry name" value="SBP"/>
</dbReference>
<dbReference type="Proteomes" id="UP000000552">
    <property type="component" value="Chromosome"/>
</dbReference>
<dbReference type="AlphaFoldDB" id="Q98LW0"/>
<accession>Q98LW0</accession>
<dbReference type="Pfam" id="PF01547">
    <property type="entry name" value="SBP_bac_1"/>
    <property type="match status" value="1"/>
</dbReference>
<dbReference type="SUPFAM" id="SSF53850">
    <property type="entry name" value="Periplasmic binding protein-like II"/>
    <property type="match status" value="1"/>
</dbReference>
<dbReference type="Gene3D" id="3.40.190.10">
    <property type="entry name" value="Periplasmic binding protein-like II"/>
    <property type="match status" value="1"/>
</dbReference>
<dbReference type="CDD" id="cd13585">
    <property type="entry name" value="PBP2_TMBP_like"/>
    <property type="match status" value="1"/>
</dbReference>
<protein>
    <submittedName>
        <fullName evidence="5">Probable secreted solute-binding protein</fullName>
    </submittedName>
</protein>
<dbReference type="eggNOG" id="COG1653">
    <property type="taxonomic scope" value="Bacteria"/>
</dbReference>
<name>Q98LW0_RHILO</name>
<reference evidence="5 6" key="1">
    <citation type="journal article" date="2000" name="DNA Res.">
        <title>Complete genome structure of the nitrogen-fixing symbiotic bacterium Mesorhizobium loti.</title>
        <authorList>
            <person name="Kaneko T."/>
            <person name="Nakamura Y."/>
            <person name="Sato S."/>
            <person name="Asamizu E."/>
            <person name="Kato T."/>
            <person name="Sasamoto S."/>
            <person name="Watanabe A."/>
            <person name="Idesawa K."/>
            <person name="Ishikawa A."/>
            <person name="Kawashima K."/>
            <person name="Kimura T."/>
            <person name="Kishida Y."/>
            <person name="Kiyokawa C."/>
            <person name="Kohara M."/>
            <person name="Matsumoto M."/>
            <person name="Matsuno A."/>
            <person name="Mochizuki Y."/>
            <person name="Nakayama S."/>
            <person name="Nakazaki N."/>
            <person name="Shimpo S."/>
            <person name="Sugimoto M."/>
            <person name="Takeuchi C."/>
            <person name="Yamada M."/>
            <person name="Tabata S."/>
        </authorList>
    </citation>
    <scope>NUCLEOTIDE SEQUENCE [LARGE SCALE GENOMIC DNA]</scope>
    <source>
        <strain evidence="6">LMG 29417 / CECT 9101 / MAFF 303099</strain>
    </source>
</reference>
<dbReference type="KEGG" id="mlo:mll0854"/>